<evidence type="ECO:0000256" key="2">
    <source>
        <dbReference type="ARBA" id="ARBA00011779"/>
    </source>
</evidence>
<proteinExistence type="inferred from homology"/>
<dbReference type="GO" id="GO:0015419">
    <property type="term" value="F:ABC-type sulfate transporter activity"/>
    <property type="evidence" value="ECO:0007669"/>
    <property type="project" value="UniProtKB-UniRule"/>
</dbReference>
<feature type="transmembrane region" description="Helical" evidence="9">
    <location>
        <begin position="134"/>
        <end position="157"/>
    </location>
</feature>
<dbReference type="InterPro" id="IPR035906">
    <property type="entry name" value="MetI-like_sf"/>
</dbReference>
<dbReference type="OrthoDB" id="9804629at2"/>
<feature type="transmembrane region" description="Helical" evidence="9">
    <location>
        <begin position="100"/>
        <end position="122"/>
    </location>
</feature>
<dbReference type="Pfam" id="PF00528">
    <property type="entry name" value="BPD_transp_1"/>
    <property type="match status" value="1"/>
</dbReference>
<dbReference type="FunFam" id="1.10.3720.10:FF:000004">
    <property type="entry name" value="Sulfate transport system permease protein CysT"/>
    <property type="match status" value="1"/>
</dbReference>
<dbReference type="EMBL" id="WMIF01000001">
    <property type="protein sequence ID" value="MTH33111.1"/>
    <property type="molecule type" value="Genomic_DNA"/>
</dbReference>
<dbReference type="NCBIfam" id="TIGR02139">
    <property type="entry name" value="permease_CysT"/>
    <property type="match status" value="1"/>
</dbReference>
<organism evidence="11 12">
    <name type="scientific">Paracoccus limosus</name>
    <dbReference type="NCBI Taxonomy" id="913252"/>
    <lineage>
        <taxon>Bacteria</taxon>
        <taxon>Pseudomonadati</taxon>
        <taxon>Pseudomonadota</taxon>
        <taxon>Alphaproteobacteria</taxon>
        <taxon>Rhodobacterales</taxon>
        <taxon>Paracoccaceae</taxon>
        <taxon>Paracoccus</taxon>
    </lineage>
</organism>
<feature type="transmembrane region" description="Helical" evidence="9">
    <location>
        <begin position="247"/>
        <end position="268"/>
    </location>
</feature>
<evidence type="ECO:0000256" key="3">
    <source>
        <dbReference type="ARBA" id="ARBA00022448"/>
    </source>
</evidence>
<keyword evidence="6 9" id="KW-0764">Sulfate transport</keyword>
<evidence type="ECO:0000256" key="1">
    <source>
        <dbReference type="ARBA" id="ARBA00004651"/>
    </source>
</evidence>
<dbReference type="InterPro" id="IPR005667">
    <property type="entry name" value="Sulph_transpt2"/>
</dbReference>
<dbReference type="Gene3D" id="1.10.3720.10">
    <property type="entry name" value="MetI-like"/>
    <property type="match status" value="1"/>
</dbReference>
<evidence type="ECO:0000256" key="9">
    <source>
        <dbReference type="RuleBase" id="RU366001"/>
    </source>
</evidence>
<comment type="subunit">
    <text evidence="2">The complex is composed of two ATP-binding proteins (CysA), two transmembrane proteins (CysT and CysW) and a solute-binding protein (CysP).</text>
</comment>
<keyword evidence="5 9" id="KW-1133">Transmembrane helix</keyword>
<dbReference type="PANTHER" id="PTHR30406:SF8">
    <property type="entry name" value="SULFATE TRANSPORT SYSTEM PERMEASE PROTEIN CYST"/>
    <property type="match status" value="1"/>
</dbReference>
<gene>
    <name evidence="11" type="primary">cysT</name>
    <name evidence="11" type="ORF">GL279_00675</name>
</gene>
<comment type="caution">
    <text evidence="9">Lacks conserved residue(s) required for the propagation of feature annotation.</text>
</comment>
<dbReference type="PANTHER" id="PTHR30406">
    <property type="entry name" value="SULFATE TRANSPORT SYSTEM PERMEASE PROTEIN"/>
    <property type="match status" value="1"/>
</dbReference>
<comment type="caution">
    <text evidence="11">The sequence shown here is derived from an EMBL/GenBank/DDBJ whole genome shotgun (WGS) entry which is preliminary data.</text>
</comment>
<feature type="transmembrane region" description="Helical" evidence="9">
    <location>
        <begin position="190"/>
        <end position="208"/>
    </location>
</feature>
<keyword evidence="4 9" id="KW-0812">Transmembrane</keyword>
<evidence type="ECO:0000313" key="12">
    <source>
        <dbReference type="Proteomes" id="UP000442533"/>
    </source>
</evidence>
<evidence type="ECO:0000256" key="5">
    <source>
        <dbReference type="ARBA" id="ARBA00022989"/>
    </source>
</evidence>
<feature type="domain" description="ABC transmembrane type-1" evidence="10">
    <location>
        <begin position="62"/>
        <end position="265"/>
    </location>
</feature>
<comment type="function">
    <text evidence="8">Part of the ABC transporter complex CysAWTP (TC 3.A.1.6.1) involved in sulfate/thiosulfate import. Probably responsible for the translocation of the substrate across the membrane.</text>
</comment>
<dbReference type="PROSITE" id="PS50928">
    <property type="entry name" value="ABC_TM1"/>
    <property type="match status" value="1"/>
</dbReference>
<dbReference type="Proteomes" id="UP000442533">
    <property type="component" value="Unassembled WGS sequence"/>
</dbReference>
<evidence type="ECO:0000313" key="11">
    <source>
        <dbReference type="EMBL" id="MTH33111.1"/>
    </source>
</evidence>
<accession>A0A844H1I0</accession>
<evidence type="ECO:0000256" key="7">
    <source>
        <dbReference type="ARBA" id="ARBA00023136"/>
    </source>
</evidence>
<dbReference type="SUPFAM" id="SSF161098">
    <property type="entry name" value="MetI-like"/>
    <property type="match status" value="1"/>
</dbReference>
<evidence type="ECO:0000256" key="6">
    <source>
        <dbReference type="ARBA" id="ARBA00023032"/>
    </source>
</evidence>
<dbReference type="NCBIfam" id="TIGR00969">
    <property type="entry name" value="3a0106s02"/>
    <property type="match status" value="1"/>
</dbReference>
<sequence>MALSLRIQKSPMPGFRLGMGITLAMLSLIVILPVGALLAKGASYGLSGIWGTVNTPRVWAALYLSFRLSFFAALFNLVFGTLLAWVLARYEFPGRRLIDALVDLPFALPTAVAGIALTTLYAPNGVFGSVFKSLGIKIAYTEWGILIALIFVGLPFVTRTVQPVIDEIEREVEEASATLGAGRLYTMRRVILPALAPAALTGFALSLARAVGEYGSVIFIAGNLPLKTEIAPLLIVIKLEEFDYNGAAAIGLAMLLISFTMLLVINLIQIWSRRRIGHV</sequence>
<dbReference type="GO" id="GO:0005886">
    <property type="term" value="C:plasma membrane"/>
    <property type="evidence" value="ECO:0007669"/>
    <property type="project" value="UniProtKB-SubCell"/>
</dbReference>
<evidence type="ECO:0000256" key="4">
    <source>
        <dbReference type="ARBA" id="ARBA00022692"/>
    </source>
</evidence>
<dbReference type="InterPro" id="IPR000515">
    <property type="entry name" value="MetI-like"/>
</dbReference>
<comment type="subcellular location">
    <subcellularLocation>
        <location evidence="1">Cell membrane</location>
        <topology evidence="1">Multi-pass membrane protein</topology>
    </subcellularLocation>
</comment>
<protein>
    <recommendedName>
        <fullName evidence="9">Sulfate transport system permease protein CysT</fullName>
    </recommendedName>
</protein>
<keyword evidence="3 9" id="KW-0813">Transport</keyword>
<reference evidence="11 12" key="1">
    <citation type="submission" date="2019-11" db="EMBL/GenBank/DDBJ databases">
        <authorList>
            <person name="Dong K."/>
        </authorList>
    </citation>
    <scope>NUCLEOTIDE SEQUENCE [LARGE SCALE GENOMIC DNA]</scope>
    <source>
        <strain evidence="11 12">JCM 17370</strain>
    </source>
</reference>
<dbReference type="CDD" id="cd06261">
    <property type="entry name" value="TM_PBP2"/>
    <property type="match status" value="1"/>
</dbReference>
<evidence type="ECO:0000259" key="10">
    <source>
        <dbReference type="PROSITE" id="PS50928"/>
    </source>
</evidence>
<dbReference type="InterPro" id="IPR011865">
    <property type="entry name" value="CysT_permease"/>
</dbReference>
<keyword evidence="12" id="KW-1185">Reference proteome</keyword>
<comment type="similarity">
    <text evidence="9">Belongs to the binding-protein-dependent transport system permease family. CysTW subfamily.</text>
</comment>
<keyword evidence="7 9" id="KW-0472">Membrane</keyword>
<dbReference type="AlphaFoldDB" id="A0A844H1I0"/>
<dbReference type="RefSeq" id="WP_155062676.1">
    <property type="nucleotide sequence ID" value="NZ_WMIF01000001.1"/>
</dbReference>
<comment type="function">
    <text evidence="9">Part of the ABC transporter complex (TC 3.A.1.6.1) involved in sulfate/thiosulfate import.</text>
</comment>
<feature type="transmembrane region" description="Helical" evidence="9">
    <location>
        <begin position="21"/>
        <end position="39"/>
    </location>
</feature>
<feature type="transmembrane region" description="Helical" evidence="9">
    <location>
        <begin position="59"/>
        <end position="88"/>
    </location>
</feature>
<evidence type="ECO:0000256" key="8">
    <source>
        <dbReference type="ARBA" id="ARBA00025323"/>
    </source>
</evidence>
<name>A0A844H1I0_9RHOB</name>